<sequence>MKQTASSSFSSPFKGKTLVLELGGEIGFKAKQELINYLREQQAYISYILTASETNDKSDVFFALELQVIPEQYYDRTTSDYRLRFRYEKQTIAGEGQEQGKQISIQYAFGDNSNEQQQLFASYYYRVATMPRVIRIREMLPDKLGSKLLLRIIEAEAALLEVKSSNDSAAVHRFYSLIPHRRQFKVDLVKNRRILIEKIDLCQVRYHFSCCFALDFVIA</sequence>
<evidence type="ECO:0000313" key="2">
    <source>
        <dbReference type="Proteomes" id="UP000663836"/>
    </source>
</evidence>
<proteinExistence type="predicted"/>
<comment type="caution">
    <text evidence="1">The sequence shown here is derived from an EMBL/GenBank/DDBJ whole genome shotgun (WGS) entry which is preliminary data.</text>
</comment>
<reference evidence="1" key="1">
    <citation type="submission" date="2021-02" db="EMBL/GenBank/DDBJ databases">
        <authorList>
            <person name="Nowell W R."/>
        </authorList>
    </citation>
    <scope>NUCLEOTIDE SEQUENCE</scope>
</reference>
<name>A0A819NDW9_9BILA</name>
<dbReference type="Proteomes" id="UP000663836">
    <property type="component" value="Unassembled WGS sequence"/>
</dbReference>
<evidence type="ECO:0000313" key="1">
    <source>
        <dbReference type="EMBL" id="CAF3994445.1"/>
    </source>
</evidence>
<organism evidence="1 2">
    <name type="scientific">Rotaria sordida</name>
    <dbReference type="NCBI Taxonomy" id="392033"/>
    <lineage>
        <taxon>Eukaryota</taxon>
        <taxon>Metazoa</taxon>
        <taxon>Spiralia</taxon>
        <taxon>Gnathifera</taxon>
        <taxon>Rotifera</taxon>
        <taxon>Eurotatoria</taxon>
        <taxon>Bdelloidea</taxon>
        <taxon>Philodinida</taxon>
        <taxon>Philodinidae</taxon>
        <taxon>Rotaria</taxon>
    </lineage>
</organism>
<accession>A0A819NDW9</accession>
<dbReference type="EMBL" id="CAJOBD010004432">
    <property type="protein sequence ID" value="CAF3994445.1"/>
    <property type="molecule type" value="Genomic_DNA"/>
</dbReference>
<gene>
    <name evidence="1" type="ORF">JBS370_LOCUS25915</name>
</gene>
<dbReference type="AlphaFoldDB" id="A0A819NDW9"/>
<protein>
    <submittedName>
        <fullName evidence="1">Uncharacterized protein</fullName>
    </submittedName>
</protein>